<dbReference type="EMBL" id="GL377309">
    <property type="protein sequence ID" value="EFI94531.1"/>
    <property type="molecule type" value="Genomic_DNA"/>
</dbReference>
<keyword evidence="2" id="KW-1185">Reference proteome</keyword>
<organism evidence="2">
    <name type="scientific">Schizophyllum commune (strain H4-8 / FGSC 9210)</name>
    <name type="common">Split gill fungus</name>
    <dbReference type="NCBI Taxonomy" id="578458"/>
    <lineage>
        <taxon>Eukaryota</taxon>
        <taxon>Fungi</taxon>
        <taxon>Dikarya</taxon>
        <taxon>Basidiomycota</taxon>
        <taxon>Agaricomycotina</taxon>
        <taxon>Agaricomycetes</taxon>
        <taxon>Agaricomycetidae</taxon>
        <taxon>Agaricales</taxon>
        <taxon>Schizophyllaceae</taxon>
        <taxon>Schizophyllum</taxon>
    </lineage>
</organism>
<dbReference type="InterPro" id="IPR032157">
    <property type="entry name" value="PAC4"/>
</dbReference>
<dbReference type="HOGENOM" id="CLU_120624_0_0_1"/>
<protein>
    <submittedName>
        <fullName evidence="1">Uncharacterized protein</fullName>
    </submittedName>
</protein>
<dbReference type="OMA" id="DSYMLWV"/>
<dbReference type="VEuPathDB" id="FungiDB:SCHCODRAFT_02510857"/>
<sequence length="118" mass="12209">MASISITTHYVSPDDSLPPLALQITRLVGSYMLWVGMAEGGPERVEEAPLKGNLAKDWACAMPSAAGGAGAATALFRTSGSDVALSMAQRLGRAGPRVLLEAERAIVTELKALETGVA</sequence>
<evidence type="ECO:0000313" key="1">
    <source>
        <dbReference type="EMBL" id="EFI94531.1"/>
    </source>
</evidence>
<dbReference type="Pfam" id="PF16093">
    <property type="entry name" value="PAC4"/>
    <property type="match status" value="1"/>
</dbReference>
<reference evidence="1 2" key="1">
    <citation type="journal article" date="2010" name="Nat. Biotechnol.">
        <title>Genome sequence of the model mushroom Schizophyllum commune.</title>
        <authorList>
            <person name="Ohm R.A."/>
            <person name="de Jong J.F."/>
            <person name="Lugones L.G."/>
            <person name="Aerts A."/>
            <person name="Kothe E."/>
            <person name="Stajich J.E."/>
            <person name="de Vries R.P."/>
            <person name="Record E."/>
            <person name="Levasseur A."/>
            <person name="Baker S.E."/>
            <person name="Bartholomew K.A."/>
            <person name="Coutinho P.M."/>
            <person name="Erdmann S."/>
            <person name="Fowler T.J."/>
            <person name="Gathman A.C."/>
            <person name="Lombard V."/>
            <person name="Henrissat B."/>
            <person name="Knabe N."/>
            <person name="Kuees U."/>
            <person name="Lilly W.W."/>
            <person name="Lindquist E."/>
            <person name="Lucas S."/>
            <person name="Magnuson J.K."/>
            <person name="Piumi F."/>
            <person name="Raudaskoski M."/>
            <person name="Salamov A."/>
            <person name="Schmutz J."/>
            <person name="Schwarze F.W.M.R."/>
            <person name="vanKuyk P.A."/>
            <person name="Horton J.S."/>
            <person name="Grigoriev I.V."/>
            <person name="Woesten H.A.B."/>
        </authorList>
    </citation>
    <scope>NUCLEOTIDE SEQUENCE [LARGE SCALE GENOMIC DNA]</scope>
    <source>
        <strain evidence="2">H4-8 / FGSC 9210</strain>
    </source>
</reference>
<evidence type="ECO:0000313" key="2">
    <source>
        <dbReference type="Proteomes" id="UP000007431"/>
    </source>
</evidence>
<gene>
    <name evidence="1" type="ORF">SCHCODRAFT_59150</name>
</gene>
<dbReference type="KEGG" id="scm:SCHCO_02510857"/>
<name>D8QCI0_SCHCM</name>
<dbReference type="RefSeq" id="XP_003029434.1">
    <property type="nucleotide sequence ID" value="XM_003029388.1"/>
</dbReference>
<dbReference type="eggNOG" id="ENOG502SGS7">
    <property type="taxonomic scope" value="Eukaryota"/>
</dbReference>
<dbReference type="InParanoid" id="D8QCI0"/>
<proteinExistence type="predicted"/>
<dbReference type="GeneID" id="9594184"/>
<dbReference type="GO" id="GO:0043248">
    <property type="term" value="P:proteasome assembly"/>
    <property type="evidence" value="ECO:0007669"/>
    <property type="project" value="InterPro"/>
</dbReference>
<dbReference type="AlphaFoldDB" id="D8QCI0"/>
<dbReference type="Proteomes" id="UP000007431">
    <property type="component" value="Unassembled WGS sequence"/>
</dbReference>
<dbReference type="OrthoDB" id="368507at2759"/>
<accession>D8QCI0</accession>